<organism evidence="3 4">
    <name type="scientific">Spongisporangium articulatum</name>
    <dbReference type="NCBI Taxonomy" id="3362603"/>
    <lineage>
        <taxon>Bacteria</taxon>
        <taxon>Bacillati</taxon>
        <taxon>Actinomycetota</taxon>
        <taxon>Actinomycetes</taxon>
        <taxon>Kineosporiales</taxon>
        <taxon>Kineosporiaceae</taxon>
        <taxon>Spongisporangium</taxon>
    </lineage>
</organism>
<dbReference type="RefSeq" id="WP_398284288.1">
    <property type="nucleotide sequence ID" value="NZ_JBITLV010000008.1"/>
</dbReference>
<feature type="domain" description="BON" evidence="2">
    <location>
        <begin position="71"/>
        <end position="112"/>
    </location>
</feature>
<proteinExistence type="predicted"/>
<dbReference type="EMBL" id="JBITLV010000008">
    <property type="protein sequence ID" value="MFI7589689.1"/>
    <property type="molecule type" value="Genomic_DNA"/>
</dbReference>
<evidence type="ECO:0000313" key="3">
    <source>
        <dbReference type="EMBL" id="MFI7589689.1"/>
    </source>
</evidence>
<evidence type="ECO:0000256" key="1">
    <source>
        <dbReference type="SAM" id="MobiDB-lite"/>
    </source>
</evidence>
<dbReference type="Pfam" id="PF04972">
    <property type="entry name" value="BON"/>
    <property type="match status" value="1"/>
</dbReference>
<name>A0ABW8ATM3_9ACTN</name>
<feature type="compositionally biased region" description="Low complexity" evidence="1">
    <location>
        <begin position="142"/>
        <end position="154"/>
    </location>
</feature>
<dbReference type="Proteomes" id="UP001612915">
    <property type="component" value="Unassembled WGS sequence"/>
</dbReference>
<evidence type="ECO:0000259" key="2">
    <source>
        <dbReference type="Pfam" id="PF04972"/>
    </source>
</evidence>
<evidence type="ECO:0000313" key="4">
    <source>
        <dbReference type="Proteomes" id="UP001612915"/>
    </source>
</evidence>
<feature type="region of interest" description="Disordered" evidence="1">
    <location>
        <begin position="129"/>
        <end position="159"/>
    </location>
</feature>
<comment type="caution">
    <text evidence="3">The sequence shown here is derived from an EMBL/GenBank/DDBJ whole genome shotgun (WGS) entry which is preliminary data.</text>
</comment>
<reference evidence="3 4" key="1">
    <citation type="submission" date="2024-10" db="EMBL/GenBank/DDBJ databases">
        <title>The Natural Products Discovery Center: Release of the First 8490 Sequenced Strains for Exploring Actinobacteria Biosynthetic Diversity.</title>
        <authorList>
            <person name="Kalkreuter E."/>
            <person name="Kautsar S.A."/>
            <person name="Yang D."/>
            <person name="Bader C.D."/>
            <person name="Teijaro C.N."/>
            <person name="Fluegel L."/>
            <person name="Davis C.M."/>
            <person name="Simpson J.R."/>
            <person name="Lauterbach L."/>
            <person name="Steele A.D."/>
            <person name="Gui C."/>
            <person name="Meng S."/>
            <person name="Li G."/>
            <person name="Viehrig K."/>
            <person name="Ye F."/>
            <person name="Su P."/>
            <person name="Kiefer A.F."/>
            <person name="Nichols A."/>
            <person name="Cepeda A.J."/>
            <person name="Yan W."/>
            <person name="Fan B."/>
            <person name="Jiang Y."/>
            <person name="Adhikari A."/>
            <person name="Zheng C.-J."/>
            <person name="Schuster L."/>
            <person name="Cowan T.M."/>
            <person name="Smanski M.J."/>
            <person name="Chevrette M.G."/>
            <person name="De Carvalho L.P.S."/>
            <person name="Shen B."/>
        </authorList>
    </citation>
    <scope>NUCLEOTIDE SEQUENCE [LARGE SCALE GENOMIC DNA]</scope>
    <source>
        <strain evidence="3 4">NPDC049639</strain>
    </source>
</reference>
<gene>
    <name evidence="3" type="ORF">ACIB24_21685</name>
</gene>
<feature type="compositionally biased region" description="Pro residues" evidence="1">
    <location>
        <begin position="129"/>
        <end position="141"/>
    </location>
</feature>
<accession>A0ABW8ATM3</accession>
<keyword evidence="4" id="KW-1185">Reference proteome</keyword>
<dbReference type="Gene3D" id="3.40.1520.20">
    <property type="match status" value="1"/>
</dbReference>
<dbReference type="InterPro" id="IPR007055">
    <property type="entry name" value="BON_dom"/>
</dbReference>
<protein>
    <submittedName>
        <fullName evidence="3">BON domain-containing protein</fullName>
    </submittedName>
</protein>
<sequence length="276" mass="27610">MNRGDAVSRVGARVTGLISTGWVAAANSRLAMPVVAGVAGLTALFVLQATVVRGHVEDDLTGRTTIALNAVDLPQARVDVSGRDVVLRGLAADDGPRARAAVLTVRGVRAVTVVAPAVGAPAVPVPVPEPSPPPAPAPTEAPAPGVAGEPAPAGQPRDQLPFSLTFAGGGVRLTGWVGSDEQRQAVLAAVGSAGRPVDDQLMLDPSLAEADSPQVGELAAVVRAVPAPGGGLIVRYTDGKAVVRGSVRTAAAESAVLRAVARTAAPGVTEDHIDVP</sequence>